<reference evidence="3" key="2">
    <citation type="submission" date="2021-01" db="EMBL/GenBank/DDBJ databases">
        <authorList>
            <person name="Schikora-Tamarit M.A."/>
        </authorList>
    </citation>
    <scope>NUCLEOTIDE SEQUENCE</scope>
    <source>
        <strain evidence="3">CBS2887</strain>
    </source>
</reference>
<dbReference type="EMBL" id="JAEUBG010005537">
    <property type="protein sequence ID" value="KAH3674289.1"/>
    <property type="molecule type" value="Genomic_DNA"/>
</dbReference>
<sequence length="623" mass="70303">MQIQHLVMPHPTSSNNVGYPSLIHDPININQINGSAAQQSPPATTGQQVRGNGNIWNPLFAQDPFSYQPVPATSNAMLAASAPFNHQQVTSPEQSEILMNKLNNISSPGAQLSPPSRFKNNHHNTQRRPSLPYDDNVFQLPLELQGGLSTINSRRPSFTAEQTFTSNYSYINNSMNMNINNNGNTLTTAMNRNNLELYAHSNNFNNTQFFNNSGGAYNQFDPFKNSTDLMNDFRSRRPSIQINPQAAIPLMPLQPQQQQQQSPNHNSAFRSIDNGLLLNAQNRIITSPELRAEYSKSCKYFSYESAKTLYQFMRSESLTNPNLIKVILNLKKLNNIFNLPNRLVLALTKSGKFELLSIPLTSTLLINEGDLVLCDGDRGKDLVYVLDPNLSLELAILINYLKKKLHAKSLNYFNDATGSEIQNPGLPTMSNTTVDLMNGLGILDEETQFQIPLKLVLRFANVQEVHNLKFKLIQEIKSLKTCILKISNNNDLKLRENLIIKNSEYQFDEKKLIFYYYSKGGQRLDFRLLIKELFKIYKTRIWLCATLNPTTNSNINSDHDYSWIHGVNINAVELEDFPTDDFHVLNLKQMYEELIGPLQYEGSSSSGLMVGSTVDSSAGFNGF</sequence>
<comment type="caution">
    <text evidence="3">The sequence shown here is derived from an EMBL/GenBank/DDBJ whole genome shotgun (WGS) entry which is preliminary data.</text>
</comment>
<feature type="domain" description="PSP1 C-terminal" evidence="2">
    <location>
        <begin position="454"/>
        <end position="546"/>
    </location>
</feature>
<dbReference type="OrthoDB" id="243127at2759"/>
<name>A0A9P8PMT9_WICPI</name>
<evidence type="ECO:0000313" key="4">
    <source>
        <dbReference type="Proteomes" id="UP000774326"/>
    </source>
</evidence>
<dbReference type="PROSITE" id="PS51411">
    <property type="entry name" value="PSP1_C"/>
    <property type="match status" value="1"/>
</dbReference>
<proteinExistence type="predicted"/>
<evidence type="ECO:0000313" key="3">
    <source>
        <dbReference type="EMBL" id="KAH3674289.1"/>
    </source>
</evidence>
<keyword evidence="4" id="KW-1185">Reference proteome</keyword>
<dbReference type="AlphaFoldDB" id="A0A9P8PMT9"/>
<dbReference type="Proteomes" id="UP000774326">
    <property type="component" value="Unassembled WGS sequence"/>
</dbReference>
<evidence type="ECO:0000256" key="1">
    <source>
        <dbReference type="SAM" id="MobiDB-lite"/>
    </source>
</evidence>
<gene>
    <name evidence="3" type="ORF">WICPIJ_009600</name>
</gene>
<protein>
    <recommendedName>
        <fullName evidence="2">PSP1 C-terminal domain-containing protein</fullName>
    </recommendedName>
</protein>
<evidence type="ECO:0000259" key="2">
    <source>
        <dbReference type="PROSITE" id="PS51411"/>
    </source>
</evidence>
<organism evidence="3 4">
    <name type="scientific">Wickerhamomyces pijperi</name>
    <name type="common">Yeast</name>
    <name type="synonym">Pichia pijperi</name>
    <dbReference type="NCBI Taxonomy" id="599730"/>
    <lineage>
        <taxon>Eukaryota</taxon>
        <taxon>Fungi</taxon>
        <taxon>Dikarya</taxon>
        <taxon>Ascomycota</taxon>
        <taxon>Saccharomycotina</taxon>
        <taxon>Saccharomycetes</taxon>
        <taxon>Phaffomycetales</taxon>
        <taxon>Wickerhamomycetaceae</taxon>
        <taxon>Wickerhamomyces</taxon>
    </lineage>
</organism>
<feature type="region of interest" description="Disordered" evidence="1">
    <location>
        <begin position="33"/>
        <end position="55"/>
    </location>
</feature>
<dbReference type="InterPro" id="IPR047767">
    <property type="entry name" value="PSP1-like"/>
</dbReference>
<reference evidence="3" key="1">
    <citation type="journal article" date="2021" name="Open Biol.">
        <title>Shared evolutionary footprints suggest mitochondrial oxidative damage underlies multiple complex I losses in fungi.</title>
        <authorList>
            <person name="Schikora-Tamarit M.A."/>
            <person name="Marcet-Houben M."/>
            <person name="Nosek J."/>
            <person name="Gabaldon T."/>
        </authorList>
    </citation>
    <scope>NUCLEOTIDE SEQUENCE</scope>
    <source>
        <strain evidence="3">CBS2887</strain>
    </source>
</reference>
<dbReference type="InterPro" id="IPR007557">
    <property type="entry name" value="PSP1_C"/>
</dbReference>
<dbReference type="Pfam" id="PF04468">
    <property type="entry name" value="PSP1"/>
    <property type="match status" value="1"/>
</dbReference>
<dbReference type="PANTHER" id="PTHR43830">
    <property type="entry name" value="PROTEIN PSP1"/>
    <property type="match status" value="1"/>
</dbReference>
<dbReference type="GO" id="GO:0005737">
    <property type="term" value="C:cytoplasm"/>
    <property type="evidence" value="ECO:0007669"/>
    <property type="project" value="TreeGrafter"/>
</dbReference>
<accession>A0A9P8PMT9</accession>
<dbReference type="PANTHER" id="PTHR43830:SF3">
    <property type="entry name" value="PROTEIN PSP1"/>
    <property type="match status" value="1"/>
</dbReference>